<gene>
    <name evidence="1" type="ORF">XA68_11465</name>
</gene>
<protein>
    <submittedName>
        <fullName evidence="1">Uncharacterized protein</fullName>
    </submittedName>
</protein>
<name>A0A2A9PGV1_OPHUN</name>
<dbReference type="AlphaFoldDB" id="A0A2A9PGV1"/>
<comment type="caution">
    <text evidence="1">The sequence shown here is derived from an EMBL/GenBank/DDBJ whole genome shotgun (WGS) entry which is preliminary data.</text>
</comment>
<evidence type="ECO:0000313" key="2">
    <source>
        <dbReference type="Proteomes" id="UP000037136"/>
    </source>
</evidence>
<reference evidence="1 2" key="1">
    <citation type="journal article" date="2015" name="BMC Genomics">
        <title>Gene expression during zombie ant biting behavior reflects the complexity underlying fungal parasitic behavioral manipulation.</title>
        <authorList>
            <person name="de Bekker C."/>
            <person name="Ohm R.A."/>
            <person name="Loreto R.G."/>
            <person name="Sebastian A."/>
            <person name="Albert I."/>
            <person name="Merrow M."/>
            <person name="Brachmann A."/>
            <person name="Hughes D.P."/>
        </authorList>
    </citation>
    <scope>NUCLEOTIDE SEQUENCE [LARGE SCALE GENOMIC DNA]</scope>
    <source>
        <strain evidence="1 2">SC16a</strain>
    </source>
</reference>
<dbReference type="EMBL" id="LAZP02000151">
    <property type="protein sequence ID" value="PFH60110.1"/>
    <property type="molecule type" value="Genomic_DNA"/>
</dbReference>
<evidence type="ECO:0000313" key="1">
    <source>
        <dbReference type="EMBL" id="PFH60110.1"/>
    </source>
</evidence>
<reference evidence="1 2" key="2">
    <citation type="journal article" date="2017" name="Sci. Rep.">
        <title>Ant-infecting Ophiocordyceps genomes reveal a high diversity of potential behavioral manipulation genes and a possible major role for enterotoxins.</title>
        <authorList>
            <person name="de Bekker C."/>
            <person name="Ohm R.A."/>
            <person name="Evans H.C."/>
            <person name="Brachmann A."/>
            <person name="Hughes D.P."/>
        </authorList>
    </citation>
    <scope>NUCLEOTIDE SEQUENCE [LARGE SCALE GENOMIC DNA]</scope>
    <source>
        <strain evidence="1 2">SC16a</strain>
    </source>
</reference>
<sequence length="75" mass="8305">MPGGETGHIRTTQLTICYYSLFLPSIRHPLDYKGGSLSNKRSNLCLLLGASTTRSGTCSWTIHFSETDVVFKHTT</sequence>
<proteinExistence type="predicted"/>
<dbReference type="Proteomes" id="UP000037136">
    <property type="component" value="Unassembled WGS sequence"/>
</dbReference>
<keyword evidence="2" id="KW-1185">Reference proteome</keyword>
<accession>A0A2A9PGV1</accession>
<organism evidence="1 2">
    <name type="scientific">Ophiocordyceps unilateralis</name>
    <name type="common">Zombie-ant fungus</name>
    <name type="synonym">Torrubia unilateralis</name>
    <dbReference type="NCBI Taxonomy" id="268505"/>
    <lineage>
        <taxon>Eukaryota</taxon>
        <taxon>Fungi</taxon>
        <taxon>Dikarya</taxon>
        <taxon>Ascomycota</taxon>
        <taxon>Pezizomycotina</taxon>
        <taxon>Sordariomycetes</taxon>
        <taxon>Hypocreomycetidae</taxon>
        <taxon>Hypocreales</taxon>
        <taxon>Ophiocordycipitaceae</taxon>
        <taxon>Ophiocordyceps</taxon>
    </lineage>
</organism>